<dbReference type="Proteomes" id="UP001387293">
    <property type="component" value="Unassembled WGS sequence"/>
</dbReference>
<organism evidence="1 2">
    <name type="scientific">Mesorhizobium salmacidum</name>
    <dbReference type="NCBI Taxonomy" id="3015171"/>
    <lineage>
        <taxon>Bacteria</taxon>
        <taxon>Pseudomonadati</taxon>
        <taxon>Pseudomonadota</taxon>
        <taxon>Alphaproteobacteria</taxon>
        <taxon>Hyphomicrobiales</taxon>
        <taxon>Phyllobacteriaceae</taxon>
        <taxon>Mesorhizobium</taxon>
    </lineage>
</organism>
<evidence type="ECO:0000313" key="1">
    <source>
        <dbReference type="EMBL" id="MEI9408881.1"/>
    </source>
</evidence>
<proteinExistence type="predicted"/>
<reference evidence="1 2" key="1">
    <citation type="submission" date="2022-12" db="EMBL/GenBank/DDBJ databases">
        <authorList>
            <person name="Muema E."/>
        </authorList>
    </citation>
    <scope>NUCLEOTIDE SEQUENCE [LARGE SCALE GENOMIC DNA]</scope>
    <source>
        <strain evidence="2">1326</strain>
    </source>
</reference>
<protein>
    <submittedName>
        <fullName evidence="1">DUF982 domain-containing protein</fullName>
    </submittedName>
</protein>
<dbReference type="Pfam" id="PF06169">
    <property type="entry name" value="DUF982"/>
    <property type="match status" value="1"/>
</dbReference>
<dbReference type="RefSeq" id="WP_337106056.1">
    <property type="nucleotide sequence ID" value="NZ_JAPYKS010000005.1"/>
</dbReference>
<accession>A0ABU8KUT1</accession>
<comment type="caution">
    <text evidence="1">The sequence shown here is derived from an EMBL/GenBank/DDBJ whole genome shotgun (WGS) entry which is preliminary data.</text>
</comment>
<gene>
    <name evidence="1" type="ORF">O7A60_08880</name>
</gene>
<keyword evidence="2" id="KW-1185">Reference proteome</keyword>
<name>A0ABU8KUT1_9HYPH</name>
<dbReference type="InterPro" id="IPR010385">
    <property type="entry name" value="DUF982"/>
</dbReference>
<sequence>MSDAAEVLLRDWPKPKSEMRLAALRACLAVMRGEKPPKVARQAFIVAAKDARILLEQI</sequence>
<evidence type="ECO:0000313" key="2">
    <source>
        <dbReference type="Proteomes" id="UP001387293"/>
    </source>
</evidence>
<dbReference type="EMBL" id="JAPYKS010000005">
    <property type="protein sequence ID" value="MEI9408881.1"/>
    <property type="molecule type" value="Genomic_DNA"/>
</dbReference>
<dbReference type="Gene3D" id="6.10.250.730">
    <property type="match status" value="1"/>
</dbReference>